<proteinExistence type="predicted"/>
<accession>A0ABD2XZK7</accession>
<evidence type="ECO:0000313" key="2">
    <source>
        <dbReference type="Proteomes" id="UP001630127"/>
    </source>
</evidence>
<name>A0ABD2XZK7_9GENT</name>
<dbReference type="AlphaFoldDB" id="A0ABD2XZK7"/>
<reference evidence="1 2" key="1">
    <citation type="submission" date="2024-11" db="EMBL/GenBank/DDBJ databases">
        <title>A near-complete genome assembly of Cinchona calisaya.</title>
        <authorList>
            <person name="Lian D.C."/>
            <person name="Zhao X.W."/>
            <person name="Wei L."/>
        </authorList>
    </citation>
    <scope>NUCLEOTIDE SEQUENCE [LARGE SCALE GENOMIC DNA]</scope>
    <source>
        <tissue evidence="1">Nenye</tissue>
    </source>
</reference>
<dbReference type="Proteomes" id="UP001630127">
    <property type="component" value="Unassembled WGS sequence"/>
</dbReference>
<comment type="caution">
    <text evidence="1">The sequence shown here is derived from an EMBL/GenBank/DDBJ whole genome shotgun (WGS) entry which is preliminary data.</text>
</comment>
<organism evidence="1 2">
    <name type="scientific">Cinchona calisaya</name>
    <dbReference type="NCBI Taxonomy" id="153742"/>
    <lineage>
        <taxon>Eukaryota</taxon>
        <taxon>Viridiplantae</taxon>
        <taxon>Streptophyta</taxon>
        <taxon>Embryophyta</taxon>
        <taxon>Tracheophyta</taxon>
        <taxon>Spermatophyta</taxon>
        <taxon>Magnoliopsida</taxon>
        <taxon>eudicotyledons</taxon>
        <taxon>Gunneridae</taxon>
        <taxon>Pentapetalae</taxon>
        <taxon>asterids</taxon>
        <taxon>lamiids</taxon>
        <taxon>Gentianales</taxon>
        <taxon>Rubiaceae</taxon>
        <taxon>Cinchonoideae</taxon>
        <taxon>Cinchoneae</taxon>
        <taxon>Cinchona</taxon>
    </lineage>
</organism>
<sequence>MLSKEGSMKAFFSTMTFLFREQICMQNSSPGSRSEIKHDAHSTASIFRLEKSCARGHIRFNDGIRLEKSYVGGHTSLYNSLKASEVLCRRSHKLRLEKSYAGVGLAMVTFKELVTSNQKYLLIAYQDDDTAKNRTHLLVHAAIRGNYARNWPSHNYPHLDEWSSKASQNESTKVHSLKSLIHTRDLRTSFFRLLVNELSLKMHIGAPP</sequence>
<protein>
    <submittedName>
        <fullName evidence="1">Uncharacterized protein</fullName>
    </submittedName>
</protein>
<keyword evidence="2" id="KW-1185">Reference proteome</keyword>
<evidence type="ECO:0000313" key="1">
    <source>
        <dbReference type="EMBL" id="KAL3499672.1"/>
    </source>
</evidence>
<gene>
    <name evidence="1" type="ORF">ACH5RR_038765</name>
</gene>
<dbReference type="EMBL" id="JBJUIK010000016">
    <property type="protein sequence ID" value="KAL3499672.1"/>
    <property type="molecule type" value="Genomic_DNA"/>
</dbReference>